<keyword evidence="2" id="KW-0396">Initiation factor</keyword>
<dbReference type="GO" id="GO:0003743">
    <property type="term" value="F:translation initiation factor activity"/>
    <property type="evidence" value="ECO:0007669"/>
    <property type="project" value="UniProtKB-KW"/>
</dbReference>
<comment type="similarity">
    <text evidence="1">Belongs to the eukaryotic initiation factor 4G family.</text>
</comment>
<organism evidence="6 7">
    <name type="scientific">Pythium insidiosum</name>
    <name type="common">Pythiosis disease agent</name>
    <dbReference type="NCBI Taxonomy" id="114742"/>
    <lineage>
        <taxon>Eukaryota</taxon>
        <taxon>Sar</taxon>
        <taxon>Stramenopiles</taxon>
        <taxon>Oomycota</taxon>
        <taxon>Peronosporomycetes</taxon>
        <taxon>Pythiales</taxon>
        <taxon>Pythiaceae</taxon>
        <taxon>Pythium</taxon>
    </lineage>
</organism>
<dbReference type="InterPro" id="IPR016024">
    <property type="entry name" value="ARM-type_fold"/>
</dbReference>
<dbReference type="GO" id="GO:0003729">
    <property type="term" value="F:mRNA binding"/>
    <property type="evidence" value="ECO:0007669"/>
    <property type="project" value="TreeGrafter"/>
</dbReference>
<feature type="region of interest" description="Disordered" evidence="4">
    <location>
        <begin position="1"/>
        <end position="72"/>
    </location>
</feature>
<dbReference type="Proteomes" id="UP001209570">
    <property type="component" value="Unassembled WGS sequence"/>
</dbReference>
<feature type="compositionally biased region" description="Polar residues" evidence="4">
    <location>
        <begin position="252"/>
        <end position="275"/>
    </location>
</feature>
<accession>A0AAD5Q8R2</accession>
<feature type="compositionally biased region" description="Pro residues" evidence="4">
    <location>
        <begin position="194"/>
        <end position="207"/>
    </location>
</feature>
<dbReference type="SUPFAM" id="SSF48371">
    <property type="entry name" value="ARM repeat"/>
    <property type="match status" value="1"/>
</dbReference>
<dbReference type="SMART" id="SM00543">
    <property type="entry name" value="MIF4G"/>
    <property type="match status" value="1"/>
</dbReference>
<comment type="caution">
    <text evidence="6">The sequence shown here is derived from an EMBL/GenBank/DDBJ whole genome shotgun (WGS) entry which is preliminary data.</text>
</comment>
<evidence type="ECO:0000259" key="5">
    <source>
        <dbReference type="SMART" id="SM00543"/>
    </source>
</evidence>
<evidence type="ECO:0000256" key="1">
    <source>
        <dbReference type="ARBA" id="ARBA00005775"/>
    </source>
</evidence>
<gene>
    <name evidence="6" type="ORF">P43SY_003630</name>
</gene>
<dbReference type="Pfam" id="PF02854">
    <property type="entry name" value="MIF4G"/>
    <property type="match status" value="2"/>
</dbReference>
<dbReference type="EMBL" id="JAKCXM010000040">
    <property type="protein sequence ID" value="KAJ0405780.1"/>
    <property type="molecule type" value="Genomic_DNA"/>
</dbReference>
<dbReference type="PANTHER" id="PTHR23253:SF9">
    <property type="entry name" value="EUKARYOTIC TRANSLATION INITIATION FACTOR 4 GAMMA 2"/>
    <property type="match status" value="1"/>
</dbReference>
<feature type="compositionally biased region" description="Pro residues" evidence="4">
    <location>
        <begin position="63"/>
        <end position="72"/>
    </location>
</feature>
<protein>
    <recommendedName>
        <fullName evidence="5">MIF4G domain-containing protein</fullName>
    </recommendedName>
</protein>
<dbReference type="GO" id="GO:0016281">
    <property type="term" value="C:eukaryotic translation initiation factor 4F complex"/>
    <property type="evidence" value="ECO:0007669"/>
    <property type="project" value="TreeGrafter"/>
</dbReference>
<dbReference type="Gene3D" id="1.25.40.180">
    <property type="match status" value="2"/>
</dbReference>
<reference evidence="6" key="1">
    <citation type="submission" date="2021-12" db="EMBL/GenBank/DDBJ databases">
        <title>Prjna785345.</title>
        <authorList>
            <person name="Rujirawat T."/>
            <person name="Krajaejun T."/>
        </authorList>
    </citation>
    <scope>NUCLEOTIDE SEQUENCE</scope>
    <source>
        <strain evidence="6">Pi057C3</strain>
    </source>
</reference>
<keyword evidence="3" id="KW-0648">Protein biosynthesis</keyword>
<feature type="domain" description="MIF4G" evidence="5">
    <location>
        <begin position="280"/>
        <end position="640"/>
    </location>
</feature>
<feature type="region of interest" description="Disordered" evidence="4">
    <location>
        <begin position="190"/>
        <end position="209"/>
    </location>
</feature>
<feature type="region of interest" description="Disordered" evidence="4">
    <location>
        <begin position="214"/>
        <end position="287"/>
    </location>
</feature>
<proteinExistence type="inferred from homology"/>
<sequence length="758" mass="83394">MKPHQPQGHAPPPRGAPLPHPQPIHHHPRGHPQGPPRGPMEFRPKGGVPPPEFVPVDPSQLNLPPPDAADMPPLPFKPAAGAFPPGQPHARPYTGPVFTPQGGAGMPAGPGGHMPMRGPPHQRMRGPPRGGMAQGQYMPRGMGPRGQPYYQPMQHPGYPMMPPQHAMGPPYMPPPGPHAFGGMQPMMPMGGMPMIPPPVSSSHQPPPQREKKVLLIQDPRTGAVVNVKKKDASADAKAAPTEAAKEEPTPSKSSNQQPPASQPRTTENAKSTSKSGPEAAPVVKAAPGSSSAAAEMLAKKLAKQLTEINMESLEMLQGVIKIIFDKALGEPHFCDMYADLCVHLEQNWGEWSFLKIVQNDDEKNFFWTTMSESDSEVVGPFDSVSEALDSADSDDFEPYPAPEAMKLTEVRIRNGKFVKIWAVDTDSSRDVFWSGQHLDDLGSDQVLHGPYASLDLASRYATKECSFKRILLNACQEEFEKDNIYEELEAEHKKAKEEGTLSAESEAEFEEKRIIMKGRMLGNIRFIGELYRKGMLQERIMHGCIMKLMSVRVVEGELAPTHPSDAPDEESIESLCKLLTTMGKDLERHGQKGDAMGSYFAYLEKKLSMAADVVEELIEGGLLIDVCGVLLRLLKQTSPDKARSQIRSDLRKDPFFMAYVCLFVLLSLKKGVMPSSDESMLLTGFCHDLEGHTRLIAFLIQGRSDDEELKRLLKHLVRDAVPAAAFSRWLELKNDNSVGRKQALEELGDFVEGLSRVK</sequence>
<evidence type="ECO:0000256" key="2">
    <source>
        <dbReference type="ARBA" id="ARBA00022540"/>
    </source>
</evidence>
<dbReference type="PANTHER" id="PTHR23253">
    <property type="entry name" value="EUKARYOTIC TRANSLATION INITIATION FACTOR 4 GAMMA"/>
    <property type="match status" value="1"/>
</dbReference>
<evidence type="ECO:0000256" key="3">
    <source>
        <dbReference type="ARBA" id="ARBA00022917"/>
    </source>
</evidence>
<evidence type="ECO:0000256" key="4">
    <source>
        <dbReference type="SAM" id="MobiDB-lite"/>
    </source>
</evidence>
<keyword evidence="7" id="KW-1185">Reference proteome</keyword>
<evidence type="ECO:0000313" key="6">
    <source>
        <dbReference type="EMBL" id="KAJ0405780.1"/>
    </source>
</evidence>
<name>A0AAD5Q8R2_PYTIN</name>
<feature type="compositionally biased region" description="Pro residues" evidence="4">
    <location>
        <begin position="9"/>
        <end position="22"/>
    </location>
</feature>
<evidence type="ECO:0000313" key="7">
    <source>
        <dbReference type="Proteomes" id="UP001209570"/>
    </source>
</evidence>
<dbReference type="AlphaFoldDB" id="A0AAD5Q8R2"/>
<dbReference type="InterPro" id="IPR003890">
    <property type="entry name" value="MIF4G-like_typ-3"/>
</dbReference>